<dbReference type="GO" id="GO:0004386">
    <property type="term" value="F:helicase activity"/>
    <property type="evidence" value="ECO:0007669"/>
    <property type="project" value="UniProtKB-KW"/>
</dbReference>
<dbReference type="PANTHER" id="PTHR30619">
    <property type="entry name" value="DNA INTERNALIZATION/COMPETENCE PROTEIN COMEC/REC2"/>
    <property type="match status" value="1"/>
</dbReference>
<reference evidence="1 2" key="2">
    <citation type="submission" date="2020-04" db="EMBL/GenBank/DDBJ databases">
        <authorList>
            <person name="Fomenkov A."/>
            <person name="Anton B.P."/>
            <person name="Roberts R.J."/>
        </authorList>
    </citation>
    <scope>NUCLEOTIDE SEQUENCE [LARGE SCALE GENOMIC DNA]</scope>
    <source>
        <strain evidence="1 2">S2</strain>
    </source>
</reference>
<gene>
    <name evidence="1" type="ORF">HFZ78_25920</name>
</gene>
<name>A0A6H1P8A7_PRIMG</name>
<dbReference type="PANTHER" id="PTHR30619:SF1">
    <property type="entry name" value="RECOMBINATION PROTEIN 2"/>
    <property type="match status" value="1"/>
</dbReference>
<dbReference type="InterPro" id="IPR052159">
    <property type="entry name" value="Competence_DNA_uptake"/>
</dbReference>
<protein>
    <submittedName>
        <fullName evidence="1">ATP-dependent DNA helicase</fullName>
    </submittedName>
</protein>
<organism evidence="1 2">
    <name type="scientific">Priestia megaterium</name>
    <name type="common">Bacillus megaterium</name>
    <dbReference type="NCBI Taxonomy" id="1404"/>
    <lineage>
        <taxon>Bacteria</taxon>
        <taxon>Bacillati</taxon>
        <taxon>Bacillota</taxon>
        <taxon>Bacilli</taxon>
        <taxon>Bacillales</taxon>
        <taxon>Bacillaceae</taxon>
        <taxon>Priestia</taxon>
    </lineage>
</organism>
<dbReference type="Gene3D" id="3.60.15.10">
    <property type="entry name" value="Ribonuclease Z/Hydroxyacylglutathione hydrolase-like"/>
    <property type="match status" value="1"/>
</dbReference>
<accession>A0A6H1P8A7</accession>
<sequence>MRPLLFLLLSIFIQSTLMVEASKTTTLNNIENIDLNIKDHEVAVTFLGLSEGDSTLIQGSNGENILVNAGGKETDAELEGWLYLYDVKKISKLILTKNDLELSKKQINRLITKYSIKEIITTPELSAQITNKLSLPNKPAVGTWGEGTKKTILPELTAVVQFVGNEPNEGMDLTLDFFNHRIFLMTSFTPHAEETLMKKNLENINVFKIPNGAMEDSLSEKLIQYLNPQISILFAPDEEEHDPEILVDLHETWSEIYTTKKHGTVTIKFTDSNYEVITIPVEEDN</sequence>
<keyword evidence="1" id="KW-0347">Helicase</keyword>
<dbReference type="EMBL" id="CP051128">
    <property type="protein sequence ID" value="QIZ09695.1"/>
    <property type="molecule type" value="Genomic_DNA"/>
</dbReference>
<dbReference type="InterPro" id="IPR036866">
    <property type="entry name" value="RibonucZ/Hydroxyglut_hydro"/>
</dbReference>
<proteinExistence type="predicted"/>
<reference evidence="1 2" key="1">
    <citation type="submission" date="2020-04" db="EMBL/GenBank/DDBJ databases">
        <title>Genome-Wide Identification of 5-Methylcytosine Sites in Bacterial Genomes By High-Throughput Sequencing of MspJI Restriction Fragments.</title>
        <authorList>
            <person name="Wu V."/>
        </authorList>
    </citation>
    <scope>NUCLEOTIDE SEQUENCE [LARGE SCALE GENOMIC DNA]</scope>
    <source>
        <strain evidence="1 2">S2</strain>
    </source>
</reference>
<keyword evidence="1" id="KW-0067">ATP-binding</keyword>
<dbReference type="AlphaFoldDB" id="A0A6H1P8A7"/>
<keyword evidence="1" id="KW-0547">Nucleotide-binding</keyword>
<keyword evidence="1" id="KW-0378">Hydrolase</keyword>
<evidence type="ECO:0000313" key="1">
    <source>
        <dbReference type="EMBL" id="QIZ09695.1"/>
    </source>
</evidence>
<evidence type="ECO:0000313" key="2">
    <source>
        <dbReference type="Proteomes" id="UP000501868"/>
    </source>
</evidence>
<dbReference type="Proteomes" id="UP000501868">
    <property type="component" value="Chromosome"/>
</dbReference>